<dbReference type="InterPro" id="IPR000477">
    <property type="entry name" value="RT_dom"/>
</dbReference>
<comment type="caution">
    <text evidence="2">The sequence shown here is derived from an EMBL/GenBank/DDBJ whole genome shotgun (WGS) entry which is preliminary data.</text>
</comment>
<feature type="domain" description="Reverse transcriptase" evidence="1">
    <location>
        <begin position="95"/>
        <end position="197"/>
    </location>
</feature>
<keyword evidence="3" id="KW-1185">Reference proteome</keyword>
<evidence type="ECO:0000313" key="3">
    <source>
        <dbReference type="Proteomes" id="UP000499080"/>
    </source>
</evidence>
<proteinExistence type="predicted"/>
<dbReference type="AlphaFoldDB" id="A0A4Y2WE04"/>
<feature type="non-terminal residue" evidence="2">
    <location>
        <position position="1"/>
    </location>
</feature>
<evidence type="ECO:0000259" key="1">
    <source>
        <dbReference type="Pfam" id="PF00078"/>
    </source>
</evidence>
<dbReference type="Pfam" id="PF00078">
    <property type="entry name" value="RVT_1"/>
    <property type="match status" value="1"/>
</dbReference>
<evidence type="ECO:0000313" key="2">
    <source>
        <dbReference type="EMBL" id="GBO35201.1"/>
    </source>
</evidence>
<sequence>NIKSKSNLLQTYVLSGHWIFFGGKNPSLNKPFSFQEVERAIRNSRNSTPGADGIPANWFKKLNYSDIFKITSIFQDIFSTSCIPSQWQHSLIVPIPKPNKDKTKLNSYRPIALIPVFSKIFEKIIGNCIIQHLTINKKISPHLNCFLPLRDNQLVVYKIHTAIIEAQHKKDFFIGISLDIKNAYDSVYIDGLMLKWTGNNNRSSQETPQISSTIFSKTELFRYVGGTLCPAQKMSRKGFPKVVYSL</sequence>
<accession>A0A4Y2WE04</accession>
<dbReference type="Proteomes" id="UP000499080">
    <property type="component" value="Unassembled WGS sequence"/>
</dbReference>
<dbReference type="EMBL" id="BGPR01059162">
    <property type="protein sequence ID" value="GBO35201.1"/>
    <property type="molecule type" value="Genomic_DNA"/>
</dbReference>
<name>A0A4Y2WE04_ARAVE</name>
<dbReference type="PANTHER" id="PTHR19446">
    <property type="entry name" value="REVERSE TRANSCRIPTASES"/>
    <property type="match status" value="1"/>
</dbReference>
<gene>
    <name evidence="2" type="ORF">AVEN_63345_1</name>
</gene>
<dbReference type="OrthoDB" id="6437545at2759"/>
<reference evidence="2 3" key="1">
    <citation type="journal article" date="2019" name="Sci. Rep.">
        <title>Orb-weaving spider Araneus ventricosus genome elucidates the spidroin gene catalogue.</title>
        <authorList>
            <person name="Kono N."/>
            <person name="Nakamura H."/>
            <person name="Ohtoshi R."/>
            <person name="Moran D.A.P."/>
            <person name="Shinohara A."/>
            <person name="Yoshida Y."/>
            <person name="Fujiwara M."/>
            <person name="Mori M."/>
            <person name="Tomita M."/>
            <person name="Arakawa K."/>
        </authorList>
    </citation>
    <scope>NUCLEOTIDE SEQUENCE [LARGE SCALE GENOMIC DNA]</scope>
</reference>
<organism evidence="2 3">
    <name type="scientific">Araneus ventricosus</name>
    <name type="common">Orbweaver spider</name>
    <name type="synonym">Epeira ventricosa</name>
    <dbReference type="NCBI Taxonomy" id="182803"/>
    <lineage>
        <taxon>Eukaryota</taxon>
        <taxon>Metazoa</taxon>
        <taxon>Ecdysozoa</taxon>
        <taxon>Arthropoda</taxon>
        <taxon>Chelicerata</taxon>
        <taxon>Arachnida</taxon>
        <taxon>Araneae</taxon>
        <taxon>Araneomorphae</taxon>
        <taxon>Entelegynae</taxon>
        <taxon>Araneoidea</taxon>
        <taxon>Araneidae</taxon>
        <taxon>Araneus</taxon>
    </lineage>
</organism>
<protein>
    <recommendedName>
        <fullName evidence="1">Reverse transcriptase domain-containing protein</fullName>
    </recommendedName>
</protein>